<proteinExistence type="predicted"/>
<comment type="caution">
    <text evidence="3">The sequence shown here is derived from an EMBL/GenBank/DDBJ whole genome shotgun (WGS) entry which is preliminary data.</text>
</comment>
<feature type="compositionally biased region" description="Low complexity" evidence="1">
    <location>
        <begin position="65"/>
        <end position="83"/>
    </location>
</feature>
<accession>A0A2N5VLI4</accession>
<protein>
    <recommendedName>
        <fullName evidence="5">Fungal-type protein kinase domain-containing protein</fullName>
    </recommendedName>
</protein>
<gene>
    <name evidence="3" type="ORF">PCASD_01091</name>
</gene>
<evidence type="ECO:0000256" key="2">
    <source>
        <dbReference type="SAM" id="SignalP"/>
    </source>
</evidence>
<evidence type="ECO:0000256" key="1">
    <source>
        <dbReference type="SAM" id="MobiDB-lite"/>
    </source>
</evidence>
<evidence type="ECO:0008006" key="5">
    <source>
        <dbReference type="Google" id="ProtNLM"/>
    </source>
</evidence>
<name>A0A2N5VLI4_9BASI</name>
<feature type="region of interest" description="Disordered" evidence="1">
    <location>
        <begin position="57"/>
        <end position="108"/>
    </location>
</feature>
<sequence>MVADAMNFMLNLLLIVTGLAVICRAGMEWNPLEDHWDQYWNEEGRRLLEHIDQPTSPTRYHPYASSHTSTTNLLTPSLSTSGLPDHFMTEDHAMRPPTNSPNIYTSPTGPTYSWPVSSDTHPFTSNTPVNSFAHTPGDTDDELFKRLPDNLGDYFTAHSDAASEELKIADKIPGQVTSSNNPIEHIAQKNLPLVDAIGMNTEEGDFYRLIFTSDLLRFPESDDGQFQSKIDMIKSIIKTREAESPSNPPGLLVKYGEMNTFMQPFKKSFSHKSSGKKRPKSSDLVVTPLGVFSRSSHLWMEVYHKRLGIDFRASEDWIKKAFINEGIRTSPSSDVEYKMNQHFVLYIVLVDMIITILPQPTENTINRIQVFREAVSCFQSYTEKTINNEQLNLKRMHSTL</sequence>
<feature type="chain" id="PRO_5014976202" description="Fungal-type protein kinase domain-containing protein" evidence="2">
    <location>
        <begin position="21"/>
        <end position="400"/>
    </location>
</feature>
<dbReference type="Proteomes" id="UP000235392">
    <property type="component" value="Unassembled WGS sequence"/>
</dbReference>
<organism evidence="3 4">
    <name type="scientific">Puccinia coronata f. sp. avenae</name>
    <dbReference type="NCBI Taxonomy" id="200324"/>
    <lineage>
        <taxon>Eukaryota</taxon>
        <taxon>Fungi</taxon>
        <taxon>Dikarya</taxon>
        <taxon>Basidiomycota</taxon>
        <taxon>Pucciniomycotina</taxon>
        <taxon>Pucciniomycetes</taxon>
        <taxon>Pucciniales</taxon>
        <taxon>Pucciniaceae</taxon>
        <taxon>Puccinia</taxon>
    </lineage>
</organism>
<evidence type="ECO:0000313" key="3">
    <source>
        <dbReference type="EMBL" id="PLW50865.1"/>
    </source>
</evidence>
<keyword evidence="2" id="KW-0732">Signal</keyword>
<dbReference type="EMBL" id="PGCI01000008">
    <property type="protein sequence ID" value="PLW50865.1"/>
    <property type="molecule type" value="Genomic_DNA"/>
</dbReference>
<dbReference type="AlphaFoldDB" id="A0A2N5VLI4"/>
<reference evidence="3 4" key="1">
    <citation type="submission" date="2017-11" db="EMBL/GenBank/DDBJ databases">
        <title>De novo assembly and phasing of dikaryotic genomes from two isolates of Puccinia coronata f. sp. avenae, the causal agent of oat crown rust.</title>
        <authorList>
            <person name="Miller M.E."/>
            <person name="Zhang Y."/>
            <person name="Omidvar V."/>
            <person name="Sperschneider J."/>
            <person name="Schwessinger B."/>
            <person name="Raley C."/>
            <person name="Palmer J.M."/>
            <person name="Garnica D."/>
            <person name="Upadhyaya N."/>
            <person name="Rathjen J."/>
            <person name="Taylor J.M."/>
            <person name="Park R.F."/>
            <person name="Dodds P.N."/>
            <person name="Hirsch C.D."/>
            <person name="Kianian S.F."/>
            <person name="Figueroa M."/>
        </authorList>
    </citation>
    <scope>NUCLEOTIDE SEQUENCE [LARGE SCALE GENOMIC DNA]</scope>
    <source>
        <strain evidence="3">12SD80</strain>
    </source>
</reference>
<feature type="signal peptide" evidence="2">
    <location>
        <begin position="1"/>
        <end position="20"/>
    </location>
</feature>
<evidence type="ECO:0000313" key="4">
    <source>
        <dbReference type="Proteomes" id="UP000235392"/>
    </source>
</evidence>